<protein>
    <submittedName>
        <fullName evidence="1">Preprotein translocase subunit SecF</fullName>
    </submittedName>
</protein>
<sequence length="173" mass="20053">MRLTKLYKLILLFLFVIRLFPVKDGKLNNKLELFSNVETKIKKNSKIHDSNSNFKKTKKESILKKNTNGEKNVNSNIYIQKSKKINYPNKNLSNNTNQKTANNGNYTTNHYVKVYPSYKNDNFEAIKNINKFPVKAEKTHALIGPILKDNLGIIIKILKTKGYSLIEYIEDNN</sequence>
<dbReference type="EMBL" id="JACHGM010000002">
    <property type="protein sequence ID" value="MBB5141335.1"/>
    <property type="molecule type" value="Genomic_DNA"/>
</dbReference>
<name>A0AB34Z2H5_BORAF</name>
<dbReference type="AlphaFoldDB" id="A0AB34Z2H5"/>
<evidence type="ECO:0000313" key="2">
    <source>
        <dbReference type="Proteomes" id="UP000529652"/>
    </source>
</evidence>
<accession>A0AB34Z2H5</accession>
<dbReference type="RefSeq" id="WP_004790646.1">
    <property type="nucleotide sequence ID" value="NZ_CAXOVK010000002.1"/>
</dbReference>
<comment type="caution">
    <text evidence="1">The sequence shown here is derived from an EMBL/GenBank/DDBJ whole genome shotgun (WGS) entry which is preliminary data.</text>
</comment>
<dbReference type="Proteomes" id="UP000529652">
    <property type="component" value="Unassembled WGS sequence"/>
</dbReference>
<gene>
    <name evidence="1" type="ORF">HNP63_000746</name>
</gene>
<reference evidence="1 2" key="1">
    <citation type="submission" date="2020-08" db="EMBL/GenBank/DDBJ databases">
        <title>Genomic Encyclopedia of Type Strains, Phase IV (KMG-IV): sequencing the most valuable type-strain genomes for metagenomic binning, comparative biology and taxonomic classification.</title>
        <authorList>
            <person name="Goeker M."/>
        </authorList>
    </citation>
    <scope>NUCLEOTIDE SEQUENCE [LARGE SCALE GENOMIC DNA]</scope>
    <source>
        <strain evidence="1 2">DSM 10508</strain>
    </source>
</reference>
<organism evidence="1 2">
    <name type="scientific">Borreliella afzelii</name>
    <name type="common">Borrelia afzelii</name>
    <dbReference type="NCBI Taxonomy" id="29518"/>
    <lineage>
        <taxon>Bacteria</taxon>
        <taxon>Pseudomonadati</taxon>
        <taxon>Spirochaetota</taxon>
        <taxon>Spirochaetia</taxon>
        <taxon>Spirochaetales</taxon>
        <taxon>Borreliaceae</taxon>
        <taxon>Borreliella</taxon>
    </lineage>
</organism>
<evidence type="ECO:0000313" key="1">
    <source>
        <dbReference type="EMBL" id="MBB5141335.1"/>
    </source>
</evidence>
<proteinExistence type="predicted"/>